<dbReference type="OrthoDB" id="9813771at2"/>
<dbReference type="SUPFAM" id="SSF54211">
    <property type="entry name" value="Ribosomal protein S5 domain 2-like"/>
    <property type="match status" value="1"/>
</dbReference>
<keyword evidence="4" id="KW-1185">Reference proteome</keyword>
<protein>
    <submittedName>
        <fullName evidence="3">Proline dipeptidase pepQ</fullName>
    </submittedName>
</protein>
<gene>
    <name evidence="3" type="primary">yigZ</name>
    <name evidence="3" type="ORF">NCTC10184_00575</name>
</gene>
<dbReference type="PANTHER" id="PTHR16301">
    <property type="entry name" value="IMPACT-RELATED"/>
    <property type="match status" value="1"/>
</dbReference>
<dbReference type="InterPro" id="IPR020568">
    <property type="entry name" value="Ribosomal_Su5_D2-typ_SF"/>
</dbReference>
<sequence>MFEKTGYYEIKKSKFYSYATTLTQKEEVAQLFAYLKKEHKKARHICYGYILVDGQNLHSQGYDDGEPSGTGGKAIRELLFVKNIRNKIVFVIRYFGGIKLGWEGVKKAYKEAAKLVLD</sequence>
<dbReference type="GO" id="GO:0005737">
    <property type="term" value="C:cytoplasm"/>
    <property type="evidence" value="ECO:0007669"/>
    <property type="project" value="TreeGrafter"/>
</dbReference>
<dbReference type="InterPro" id="IPR001498">
    <property type="entry name" value="Impact_N"/>
</dbReference>
<organism evidence="3 4">
    <name type="scientific">Mycoplasmopsis columbinasalis</name>
    <dbReference type="NCBI Taxonomy" id="114880"/>
    <lineage>
        <taxon>Bacteria</taxon>
        <taxon>Bacillati</taxon>
        <taxon>Mycoplasmatota</taxon>
        <taxon>Mycoplasmoidales</taxon>
        <taxon>Metamycoplasmataceae</taxon>
        <taxon>Mycoplasmopsis</taxon>
    </lineage>
</organism>
<evidence type="ECO:0000313" key="4">
    <source>
        <dbReference type="Proteomes" id="UP000290876"/>
    </source>
</evidence>
<dbReference type="Pfam" id="PF01205">
    <property type="entry name" value="Impact_N"/>
    <property type="match status" value="1"/>
</dbReference>
<accession>A0A449BAV9</accession>
<evidence type="ECO:0000256" key="1">
    <source>
        <dbReference type="ARBA" id="ARBA00007665"/>
    </source>
</evidence>
<dbReference type="KEGG" id="mcob:NCTC10184_00575"/>
<evidence type="ECO:0000313" key="3">
    <source>
        <dbReference type="EMBL" id="VEU78333.1"/>
    </source>
</evidence>
<dbReference type="RefSeq" id="WP_129623161.1">
    <property type="nucleotide sequence ID" value="NZ_LR215043.1"/>
</dbReference>
<dbReference type="InterPro" id="IPR036956">
    <property type="entry name" value="Impact_N_sf"/>
</dbReference>
<dbReference type="AlphaFoldDB" id="A0A449BAV9"/>
<reference evidence="3 4" key="1">
    <citation type="submission" date="2019-01" db="EMBL/GenBank/DDBJ databases">
        <authorList>
            <consortium name="Pathogen Informatics"/>
        </authorList>
    </citation>
    <scope>NUCLEOTIDE SEQUENCE [LARGE SCALE GENOMIC DNA]</scope>
    <source>
        <strain evidence="3 4">NCTC10184</strain>
    </source>
</reference>
<evidence type="ECO:0000259" key="2">
    <source>
        <dbReference type="Pfam" id="PF01205"/>
    </source>
</evidence>
<proteinExistence type="inferred from homology"/>
<feature type="domain" description="Impact N-terminal" evidence="2">
    <location>
        <begin position="11"/>
        <end position="117"/>
    </location>
</feature>
<dbReference type="Gene3D" id="3.30.230.30">
    <property type="entry name" value="Impact, N-terminal domain"/>
    <property type="match status" value="1"/>
</dbReference>
<dbReference type="InterPro" id="IPR023582">
    <property type="entry name" value="Impact"/>
</dbReference>
<name>A0A449BAV9_9BACT</name>
<dbReference type="Proteomes" id="UP000290876">
    <property type="component" value="Chromosome"/>
</dbReference>
<comment type="similarity">
    <text evidence="1">Belongs to the IMPACT family.</text>
</comment>
<dbReference type="PANTHER" id="PTHR16301:SF20">
    <property type="entry name" value="IMPACT FAMILY MEMBER YIGZ"/>
    <property type="match status" value="1"/>
</dbReference>
<dbReference type="EMBL" id="LR215043">
    <property type="protein sequence ID" value="VEU78333.1"/>
    <property type="molecule type" value="Genomic_DNA"/>
</dbReference>
<dbReference type="GO" id="GO:0006446">
    <property type="term" value="P:regulation of translational initiation"/>
    <property type="evidence" value="ECO:0007669"/>
    <property type="project" value="TreeGrafter"/>
</dbReference>